<reference evidence="2 3" key="1">
    <citation type="submission" date="2019-11" db="EMBL/GenBank/DDBJ databases">
        <title>Whole genome sequence of Oryza granulata.</title>
        <authorList>
            <person name="Li W."/>
        </authorList>
    </citation>
    <scope>NUCLEOTIDE SEQUENCE [LARGE SCALE GENOMIC DNA]</scope>
    <source>
        <strain evidence="3">cv. Menghai</strain>
        <tissue evidence="2">Leaf</tissue>
    </source>
</reference>
<evidence type="ECO:0000313" key="2">
    <source>
        <dbReference type="EMBL" id="KAF0888811.1"/>
    </source>
</evidence>
<dbReference type="EMBL" id="SPHZ02000012">
    <property type="protein sequence ID" value="KAF0888811.1"/>
    <property type="molecule type" value="Genomic_DNA"/>
</dbReference>
<comment type="caution">
    <text evidence="2">The sequence shown here is derived from an EMBL/GenBank/DDBJ whole genome shotgun (WGS) entry which is preliminary data.</text>
</comment>
<evidence type="ECO:0000313" key="3">
    <source>
        <dbReference type="Proteomes" id="UP000479710"/>
    </source>
</evidence>
<evidence type="ECO:0000256" key="1">
    <source>
        <dbReference type="SAM" id="MobiDB-lite"/>
    </source>
</evidence>
<gene>
    <name evidence="2" type="ORF">E2562_017806</name>
</gene>
<proteinExistence type="predicted"/>
<name>A0A6G1BLZ2_9ORYZ</name>
<feature type="compositionally biased region" description="Basic and acidic residues" evidence="1">
    <location>
        <begin position="66"/>
        <end position="78"/>
    </location>
</feature>
<keyword evidence="3" id="KW-1185">Reference proteome</keyword>
<organism evidence="2 3">
    <name type="scientific">Oryza meyeriana var. granulata</name>
    <dbReference type="NCBI Taxonomy" id="110450"/>
    <lineage>
        <taxon>Eukaryota</taxon>
        <taxon>Viridiplantae</taxon>
        <taxon>Streptophyta</taxon>
        <taxon>Embryophyta</taxon>
        <taxon>Tracheophyta</taxon>
        <taxon>Spermatophyta</taxon>
        <taxon>Magnoliopsida</taxon>
        <taxon>Liliopsida</taxon>
        <taxon>Poales</taxon>
        <taxon>Poaceae</taxon>
        <taxon>BOP clade</taxon>
        <taxon>Oryzoideae</taxon>
        <taxon>Oryzeae</taxon>
        <taxon>Oryzinae</taxon>
        <taxon>Oryza</taxon>
        <taxon>Oryza meyeriana</taxon>
    </lineage>
</organism>
<protein>
    <submittedName>
        <fullName evidence="2">Uncharacterized protein</fullName>
    </submittedName>
</protein>
<accession>A0A6G1BLZ2</accession>
<dbReference type="AlphaFoldDB" id="A0A6G1BLZ2"/>
<sequence length="95" mass="9962">MVQGYCSRGSTGQPQEGTCRWAPHVGFRGRAEPPGSAELALPAMARCGEGEAEMGHGAGRLDDDEGRLGDGDGLERGGSEAWLQDLGMMTKTAVR</sequence>
<dbReference type="Proteomes" id="UP000479710">
    <property type="component" value="Unassembled WGS sequence"/>
</dbReference>
<feature type="region of interest" description="Disordered" evidence="1">
    <location>
        <begin position="46"/>
        <end position="95"/>
    </location>
</feature>